<accession>A0A6M8SSK4</accession>
<dbReference type="SUPFAM" id="SSF52540">
    <property type="entry name" value="P-loop containing nucleoside triphosphate hydrolases"/>
    <property type="match status" value="1"/>
</dbReference>
<dbReference type="Pfam" id="PF01656">
    <property type="entry name" value="CbiA"/>
    <property type="match status" value="1"/>
</dbReference>
<dbReference type="CDD" id="cd02042">
    <property type="entry name" value="ParAB_family"/>
    <property type="match status" value="1"/>
</dbReference>
<dbReference type="AlphaFoldDB" id="A0A6M8SSK4"/>
<dbReference type="KEGG" id="dee:HQN60_15960"/>
<gene>
    <name evidence="2" type="ORF">HQN60_15960</name>
</gene>
<dbReference type="Gene3D" id="3.40.50.300">
    <property type="entry name" value="P-loop containing nucleotide triphosphate hydrolases"/>
    <property type="match status" value="1"/>
</dbReference>
<evidence type="ECO:0000259" key="1">
    <source>
        <dbReference type="Pfam" id="PF01656"/>
    </source>
</evidence>
<dbReference type="EMBL" id="CP054145">
    <property type="protein sequence ID" value="QKJ68303.1"/>
    <property type="molecule type" value="Genomic_DNA"/>
</dbReference>
<dbReference type="InterPro" id="IPR002586">
    <property type="entry name" value="CobQ/CobB/MinD/ParA_Nub-bd_dom"/>
</dbReference>
<dbReference type="PIRSF" id="PIRSF009320">
    <property type="entry name" value="Nuc_binding_HP_1000"/>
    <property type="match status" value="1"/>
</dbReference>
<evidence type="ECO:0000313" key="2">
    <source>
        <dbReference type="EMBL" id="QKJ68303.1"/>
    </source>
</evidence>
<dbReference type="InterPro" id="IPR027417">
    <property type="entry name" value="P-loop_NTPase"/>
</dbReference>
<protein>
    <submittedName>
        <fullName evidence="2">ParA family protein</fullName>
    </submittedName>
</protein>
<reference evidence="2 3" key="1">
    <citation type="submission" date="2020-05" db="EMBL/GenBank/DDBJ databases">
        <title>Complete genome sequence of Deefgea sp. D17.</title>
        <authorList>
            <person name="Bae J.-W."/>
            <person name="Han J.E."/>
        </authorList>
    </citation>
    <scope>NUCLEOTIDE SEQUENCE [LARGE SCALE GENOMIC DNA]</scope>
    <source>
        <strain evidence="2 3">D17</strain>
        <plasmid evidence="2 3">unnamed2</plasmid>
    </source>
</reference>
<dbReference type="PANTHER" id="PTHR13696">
    <property type="entry name" value="P-LOOP CONTAINING NUCLEOSIDE TRIPHOSPHATE HYDROLASE"/>
    <property type="match status" value="1"/>
</dbReference>
<keyword evidence="3" id="KW-1185">Reference proteome</keyword>
<geneLocation type="plasmid" evidence="2 3">
    <name>unnamed2</name>
</geneLocation>
<sequence length="216" mass="23002">MRTLVVASQKGGVGKTTIAGHLAVMAELSNAGPVALIDTDPQGSLSSWWNERQAERPLFASVDIANLSMHLKKLAKAGVKLAIIDTPPAVTGTIRDVLAVADLVLIPTRPSPHDLRAVGSTVDLVEQAGKRMVFVINGAAARARITGEAAVALSQHGTVAPVTLYQRTDFAASMIDGRTVQELDANSKSAEEIKNLWMYVFTQIHKVDTVRTNVTA</sequence>
<feature type="domain" description="CobQ/CobB/MinD/ParA nucleotide binding" evidence="1">
    <location>
        <begin position="4"/>
        <end position="137"/>
    </location>
</feature>
<organism evidence="2 3">
    <name type="scientific">Deefgea piscis</name>
    <dbReference type="NCBI Taxonomy" id="2739061"/>
    <lineage>
        <taxon>Bacteria</taxon>
        <taxon>Pseudomonadati</taxon>
        <taxon>Pseudomonadota</taxon>
        <taxon>Betaproteobacteria</taxon>
        <taxon>Neisseriales</taxon>
        <taxon>Chitinibacteraceae</taxon>
        <taxon>Deefgea</taxon>
    </lineage>
</organism>
<keyword evidence="2" id="KW-0614">Plasmid</keyword>
<dbReference type="PANTHER" id="PTHR13696:SF96">
    <property type="entry name" value="COBQ_COBB_MIND_PARA NUCLEOTIDE BINDING DOMAIN-CONTAINING PROTEIN"/>
    <property type="match status" value="1"/>
</dbReference>
<evidence type="ECO:0000313" key="3">
    <source>
        <dbReference type="Proteomes" id="UP000504844"/>
    </source>
</evidence>
<dbReference type="RefSeq" id="WP_173534804.1">
    <property type="nucleotide sequence ID" value="NZ_CP054145.1"/>
</dbReference>
<proteinExistence type="predicted"/>
<name>A0A6M8SSK4_9NEIS</name>
<dbReference type="InterPro" id="IPR050678">
    <property type="entry name" value="DNA_Partitioning_ATPase"/>
</dbReference>
<dbReference type="Proteomes" id="UP000504844">
    <property type="component" value="Plasmid unnamed2"/>
</dbReference>